<dbReference type="PANTHER" id="PTHR44757">
    <property type="entry name" value="DIGUANYLATE CYCLASE DGCP"/>
    <property type="match status" value="1"/>
</dbReference>
<dbReference type="HOGENOM" id="CLU_000445_70_20_3"/>
<dbReference type="SMART" id="SM00086">
    <property type="entry name" value="PAC"/>
    <property type="match status" value="1"/>
</dbReference>
<dbReference type="InterPro" id="IPR000014">
    <property type="entry name" value="PAS"/>
</dbReference>
<dbReference type="InterPro" id="IPR000160">
    <property type="entry name" value="GGDEF_dom"/>
</dbReference>
<feature type="domain" description="PAS" evidence="2">
    <location>
        <begin position="309"/>
        <end position="381"/>
    </location>
</feature>
<evidence type="ECO:0000259" key="2">
    <source>
        <dbReference type="PROSITE" id="PS50112"/>
    </source>
</evidence>
<dbReference type="SUPFAM" id="SSF55785">
    <property type="entry name" value="PYP-like sensor domain (PAS domain)"/>
    <property type="match status" value="2"/>
</dbReference>
<dbReference type="Pfam" id="PF00563">
    <property type="entry name" value="EAL"/>
    <property type="match status" value="1"/>
</dbReference>
<dbReference type="InterPro" id="IPR043128">
    <property type="entry name" value="Rev_trsase/Diguanyl_cyclase"/>
</dbReference>
<reference evidence="6" key="1">
    <citation type="submission" date="2009-01" db="EMBL/GenBank/DDBJ databases">
        <title>Complete sequence of chromosome Cyanothece sp. PCC 7425.</title>
        <authorList>
            <consortium name="US DOE Joint Genome Institute"/>
            <person name="Lucas S."/>
            <person name="Copeland A."/>
            <person name="Lapidus A."/>
            <person name="Glavina del Rio T."/>
            <person name="Dalin E."/>
            <person name="Tice H."/>
            <person name="Bruce D."/>
            <person name="Goodwin L."/>
            <person name="Pitluck S."/>
            <person name="Sims D."/>
            <person name="Meineke L."/>
            <person name="Brettin T."/>
            <person name="Detter J.C."/>
            <person name="Han C."/>
            <person name="Larimer F."/>
            <person name="Land M."/>
            <person name="Hauser L."/>
            <person name="Kyrpides N."/>
            <person name="Ovchinnikova G."/>
            <person name="Liberton M."/>
            <person name="Stoeckel J."/>
            <person name="Banerjee A."/>
            <person name="Singh A."/>
            <person name="Page L."/>
            <person name="Sato H."/>
            <person name="Zhao L."/>
            <person name="Sherman L."/>
            <person name="Pakrasi H."/>
            <person name="Richardson P."/>
        </authorList>
    </citation>
    <scope>NUCLEOTIDE SEQUENCE</scope>
    <source>
        <strain evidence="6">PCC 7425</strain>
    </source>
</reference>
<dbReference type="Gene3D" id="3.30.70.270">
    <property type="match status" value="1"/>
</dbReference>
<dbReference type="Gene3D" id="3.30.450.20">
    <property type="entry name" value="PAS domain"/>
    <property type="match status" value="2"/>
</dbReference>
<feature type="domain" description="EAL" evidence="4">
    <location>
        <begin position="612"/>
        <end position="868"/>
    </location>
</feature>
<dbReference type="InterPro" id="IPR035965">
    <property type="entry name" value="PAS-like_dom_sf"/>
</dbReference>
<dbReference type="SMART" id="SM00091">
    <property type="entry name" value="PAS"/>
    <property type="match status" value="2"/>
</dbReference>
<dbReference type="SUPFAM" id="SSF55073">
    <property type="entry name" value="Nucleotide cyclase"/>
    <property type="match status" value="1"/>
</dbReference>
<dbReference type="InterPro" id="IPR001633">
    <property type="entry name" value="EAL_dom"/>
</dbReference>
<keyword evidence="1" id="KW-0175">Coiled coil</keyword>
<dbReference type="Pfam" id="PF01590">
    <property type="entry name" value="GAF"/>
    <property type="match status" value="1"/>
</dbReference>
<feature type="domain" description="PAC" evidence="3">
    <location>
        <begin position="385"/>
        <end position="437"/>
    </location>
</feature>
<dbReference type="InterPro" id="IPR035919">
    <property type="entry name" value="EAL_sf"/>
</dbReference>
<dbReference type="Pfam" id="PF00990">
    <property type="entry name" value="GGDEF"/>
    <property type="match status" value="1"/>
</dbReference>
<dbReference type="AlphaFoldDB" id="B8HNE5"/>
<organism evidence="6">
    <name type="scientific">Cyanothece sp. (strain PCC 7425 / ATCC 29141)</name>
    <dbReference type="NCBI Taxonomy" id="395961"/>
    <lineage>
        <taxon>Bacteria</taxon>
        <taxon>Bacillati</taxon>
        <taxon>Cyanobacteriota</taxon>
        <taxon>Cyanophyceae</taxon>
        <taxon>Gomontiellales</taxon>
        <taxon>Cyanothecaceae</taxon>
        <taxon>Cyanothece</taxon>
    </lineage>
</organism>
<dbReference type="STRING" id="395961.Cyan7425_4974"/>
<dbReference type="PROSITE" id="PS50887">
    <property type="entry name" value="GGDEF"/>
    <property type="match status" value="1"/>
</dbReference>
<dbReference type="PANTHER" id="PTHR44757:SF2">
    <property type="entry name" value="BIOFILM ARCHITECTURE MAINTENANCE PROTEIN MBAA"/>
    <property type="match status" value="1"/>
</dbReference>
<dbReference type="PROSITE" id="PS50883">
    <property type="entry name" value="EAL"/>
    <property type="match status" value="1"/>
</dbReference>
<gene>
    <name evidence="6" type="ordered locus">Cyan7425_4974</name>
</gene>
<name>B8HNE5_CYAP4</name>
<dbReference type="CDD" id="cd00130">
    <property type="entry name" value="PAS"/>
    <property type="match status" value="2"/>
</dbReference>
<feature type="domain" description="PAS" evidence="2">
    <location>
        <begin position="192"/>
        <end position="262"/>
    </location>
</feature>
<dbReference type="SMART" id="SM00267">
    <property type="entry name" value="GGDEF"/>
    <property type="match status" value="1"/>
</dbReference>
<dbReference type="InterPro" id="IPR003018">
    <property type="entry name" value="GAF"/>
</dbReference>
<dbReference type="InterPro" id="IPR029016">
    <property type="entry name" value="GAF-like_dom_sf"/>
</dbReference>
<proteinExistence type="predicted"/>
<evidence type="ECO:0000313" key="6">
    <source>
        <dbReference type="EMBL" id="ACL47272.1"/>
    </source>
</evidence>
<dbReference type="Pfam" id="PF08447">
    <property type="entry name" value="PAS_3"/>
    <property type="match status" value="1"/>
</dbReference>
<dbReference type="CDD" id="cd01949">
    <property type="entry name" value="GGDEF"/>
    <property type="match status" value="1"/>
</dbReference>
<feature type="coiled-coil region" evidence="1">
    <location>
        <begin position="175"/>
        <end position="202"/>
    </location>
</feature>
<dbReference type="CDD" id="cd01948">
    <property type="entry name" value="EAL"/>
    <property type="match status" value="1"/>
</dbReference>
<dbReference type="InterPro" id="IPR013655">
    <property type="entry name" value="PAS_fold_3"/>
</dbReference>
<dbReference type="InterPro" id="IPR001610">
    <property type="entry name" value="PAC"/>
</dbReference>
<dbReference type="KEGG" id="cyn:Cyan7425_4974"/>
<dbReference type="NCBIfam" id="TIGR00229">
    <property type="entry name" value="sensory_box"/>
    <property type="match status" value="2"/>
</dbReference>
<dbReference type="InterPro" id="IPR029787">
    <property type="entry name" value="Nucleotide_cyclase"/>
</dbReference>
<dbReference type="SMART" id="SM00052">
    <property type="entry name" value="EAL"/>
    <property type="match status" value="1"/>
</dbReference>
<dbReference type="Pfam" id="PF08448">
    <property type="entry name" value="PAS_4"/>
    <property type="match status" value="1"/>
</dbReference>
<dbReference type="PROSITE" id="PS50112">
    <property type="entry name" value="PAS"/>
    <property type="match status" value="2"/>
</dbReference>
<dbReference type="PROSITE" id="PS50113">
    <property type="entry name" value="PAC"/>
    <property type="match status" value="1"/>
</dbReference>
<dbReference type="SUPFAM" id="SSF141868">
    <property type="entry name" value="EAL domain-like"/>
    <property type="match status" value="1"/>
</dbReference>
<dbReference type="NCBIfam" id="TIGR00254">
    <property type="entry name" value="GGDEF"/>
    <property type="match status" value="1"/>
</dbReference>
<dbReference type="InterPro" id="IPR052155">
    <property type="entry name" value="Biofilm_reg_signaling"/>
</dbReference>
<evidence type="ECO:0000256" key="1">
    <source>
        <dbReference type="SAM" id="Coils"/>
    </source>
</evidence>
<dbReference type="Gene3D" id="3.20.20.450">
    <property type="entry name" value="EAL domain"/>
    <property type="match status" value="1"/>
</dbReference>
<evidence type="ECO:0000259" key="5">
    <source>
        <dbReference type="PROSITE" id="PS50887"/>
    </source>
</evidence>
<dbReference type="SMART" id="SM00065">
    <property type="entry name" value="GAF"/>
    <property type="match status" value="1"/>
</dbReference>
<feature type="domain" description="GGDEF" evidence="5">
    <location>
        <begin position="470"/>
        <end position="603"/>
    </location>
</feature>
<dbReference type="eggNOG" id="COG5001">
    <property type="taxonomic scope" value="Bacteria"/>
</dbReference>
<evidence type="ECO:0000259" key="3">
    <source>
        <dbReference type="PROSITE" id="PS50113"/>
    </source>
</evidence>
<dbReference type="FunFam" id="3.20.20.450:FF:000001">
    <property type="entry name" value="Cyclic di-GMP phosphodiesterase yahA"/>
    <property type="match status" value="1"/>
</dbReference>
<dbReference type="InterPro" id="IPR000700">
    <property type="entry name" value="PAS-assoc_C"/>
</dbReference>
<dbReference type="Gene3D" id="3.30.450.40">
    <property type="match status" value="1"/>
</dbReference>
<dbReference type="EMBL" id="CP001344">
    <property type="protein sequence ID" value="ACL47272.1"/>
    <property type="molecule type" value="Genomic_DNA"/>
</dbReference>
<protein>
    <submittedName>
        <fullName evidence="6">Diguanylate cyclase/phosphodiesterase with PAS/PAC and GAF sensor(S)</fullName>
    </submittedName>
</protein>
<sequence>MDGAGAALGGSEGRLRRQNQTLVDLSRRQKFYRGDFQAALAEITQMAASTLEVERVGVFLYNADRNAIQCINLYERGPNRHSQGITLFAKDYPQYFQALESERIIAAHDAGADPRTAEFQPNYLIPLGLTSLLDAPIWVGGTMVGVVCHEHMGLKRYWLPEEQSFAGAIADMVALALEARDRQQAEAELQKTNQQLRNILESLTSGFFSLNETAEFTYINPQAEPLLQHSRAELLGHNLWQFFPALRDSSFFPYYQEAITDQVTVKFEDYYPRLNRWLEIHICPFQTGVAVYLADISERKRTEAALMETKERYALAIQGANDGIWDWNLVNNEIYFSSRWKTILGYSESEVDNCLEEWFSRIHPQDLERVKLKLNLHQQGQSSHFEEEYRLRHKNGKYRWVLSRGIAVRNSEGKAYRMAGSLSDISEQRLAQEQLMHDALHDPLTGLPNRTLFMDRLRQVIHHARRHRNYNFAVLFVDLDRFKVINDSLGHLAGDTLLIELAHRFQIGLRPDDTVARLGGDEFVILLDDLLEVEESIRIAHRIQTLVQQPFIINGQTVFTSASIGIAPKDTHHHKPEHYLRNADIAMYRAKAAGGSRHVLFTSVMHTSALVRLQLETDLRQALERQELRLQYQPILCLNTDQIVGFEALVRWQHPRDGLIAPGHFITVAEETGLIVPIGEWVLQEACRQMQCWHTQFGQVLPLMVSVNLSSKQLSQPDLLQQVDRMLAETGLRPQQLKLEITESMILDNTEVARQTLLKLKERQIQLSMDDFGTGYSSLNYLHRLPIDLLKIDRSFIHEMDSGEESRELVRAIISIAHSLKMQVIAEGIETRSQLEQLHELGCEFGQGYLFSTPLDPEPAADFLQQAFLKQTNSPIS</sequence>
<dbReference type="SUPFAM" id="SSF55781">
    <property type="entry name" value="GAF domain-like"/>
    <property type="match status" value="1"/>
</dbReference>
<dbReference type="InterPro" id="IPR013656">
    <property type="entry name" value="PAS_4"/>
</dbReference>
<evidence type="ECO:0000259" key="4">
    <source>
        <dbReference type="PROSITE" id="PS50883"/>
    </source>
</evidence>
<dbReference type="OrthoDB" id="425396at2"/>
<accession>B8HNE5</accession>